<evidence type="ECO:0000313" key="2">
    <source>
        <dbReference type="Proteomes" id="UP001055804"/>
    </source>
</evidence>
<dbReference type="RefSeq" id="WP_269332684.1">
    <property type="nucleotide sequence ID" value="NZ_JAMZFT010000002.1"/>
</dbReference>
<dbReference type="EMBL" id="JAMZFT010000002">
    <property type="protein sequence ID" value="MCP1336738.1"/>
    <property type="molecule type" value="Genomic_DNA"/>
</dbReference>
<sequence>MADEEFARAYLARSFGMTVDDATLALVAGLIEKTPRVLEAPLAEARAAAAERTLFDVAPNRHAALMLGKEPVR</sequence>
<reference evidence="1" key="1">
    <citation type="submission" date="2022-06" db="EMBL/GenBank/DDBJ databases">
        <title>Isolation and Genomics of Futiania mangrovii gen. nov., sp. nov., a Rare and Metabolically-versatile member in the Class Alphaproteobacteria.</title>
        <authorList>
            <person name="Liu L."/>
            <person name="Huang W.-C."/>
            <person name="Pan J."/>
            <person name="Li J."/>
            <person name="Huang Y."/>
            <person name="Du H."/>
            <person name="Liu Y."/>
            <person name="Li M."/>
        </authorList>
    </citation>
    <scope>NUCLEOTIDE SEQUENCE</scope>
    <source>
        <strain evidence="1">FT118</strain>
    </source>
</reference>
<accession>A0A9J6PL03</accession>
<organism evidence="1 2">
    <name type="scientific">Futiania mangrovi</name>
    <dbReference type="NCBI Taxonomy" id="2959716"/>
    <lineage>
        <taxon>Bacteria</taxon>
        <taxon>Pseudomonadati</taxon>
        <taxon>Pseudomonadota</taxon>
        <taxon>Alphaproteobacteria</taxon>
        <taxon>Futianiales</taxon>
        <taxon>Futianiaceae</taxon>
        <taxon>Futiania</taxon>
    </lineage>
</organism>
<gene>
    <name evidence="1" type="ORF">NJQ99_09995</name>
</gene>
<keyword evidence="2" id="KW-1185">Reference proteome</keyword>
<dbReference type="AlphaFoldDB" id="A0A9J6PL03"/>
<protein>
    <submittedName>
        <fullName evidence="1">Uncharacterized protein</fullName>
    </submittedName>
</protein>
<name>A0A9J6PL03_9PROT</name>
<comment type="caution">
    <text evidence="1">The sequence shown here is derived from an EMBL/GenBank/DDBJ whole genome shotgun (WGS) entry which is preliminary data.</text>
</comment>
<evidence type="ECO:0000313" key="1">
    <source>
        <dbReference type="EMBL" id="MCP1336738.1"/>
    </source>
</evidence>
<dbReference type="Proteomes" id="UP001055804">
    <property type="component" value="Unassembled WGS sequence"/>
</dbReference>
<proteinExistence type="predicted"/>